<gene>
    <name evidence="1" type="ORF">LC087_05425</name>
</gene>
<name>A0ABY9K180_9BACI</name>
<dbReference type="EMBL" id="CP129013">
    <property type="protein sequence ID" value="WLR43595.1"/>
    <property type="molecule type" value="Genomic_DNA"/>
</dbReference>
<dbReference type="RefSeq" id="WP_226538397.1">
    <property type="nucleotide sequence ID" value="NZ_CP129013.1"/>
</dbReference>
<sequence length="46" mass="5313">MSNLIDEVMTVTFLRVYFLKVKSFNDLSVILCLVGVMGIEFRKKQS</sequence>
<keyword evidence="2" id="KW-1185">Reference proteome</keyword>
<dbReference type="Proteomes" id="UP001197974">
    <property type="component" value="Chromosome"/>
</dbReference>
<organism evidence="1 2">
    <name type="scientific">Bacillus carboniphilus</name>
    <dbReference type="NCBI Taxonomy" id="86663"/>
    <lineage>
        <taxon>Bacteria</taxon>
        <taxon>Bacillati</taxon>
        <taxon>Bacillota</taxon>
        <taxon>Bacilli</taxon>
        <taxon>Bacillales</taxon>
        <taxon>Bacillaceae</taxon>
        <taxon>Bacillus</taxon>
    </lineage>
</organism>
<evidence type="ECO:0000313" key="1">
    <source>
        <dbReference type="EMBL" id="WLR43595.1"/>
    </source>
</evidence>
<evidence type="ECO:0000313" key="2">
    <source>
        <dbReference type="Proteomes" id="UP001197974"/>
    </source>
</evidence>
<reference evidence="1 2" key="1">
    <citation type="submission" date="2023-06" db="EMBL/GenBank/DDBJ databases">
        <title>Five Gram-positive bacteria isolated from mangrove sediments in Shenzhen, Guangdong, China.</title>
        <authorList>
            <person name="Yu S."/>
            <person name="Zheng W."/>
            <person name="Huang Y."/>
        </authorList>
    </citation>
    <scope>NUCLEOTIDE SEQUENCE [LARGE SCALE GENOMIC DNA]</scope>
    <source>
        <strain evidence="1 2">SaN35-3</strain>
    </source>
</reference>
<protein>
    <submittedName>
        <fullName evidence="1">Uncharacterized protein</fullName>
    </submittedName>
</protein>
<accession>A0ABY9K180</accession>
<proteinExistence type="predicted"/>